<evidence type="ECO:0000256" key="2">
    <source>
        <dbReference type="ARBA" id="ARBA00007357"/>
    </source>
</evidence>
<keyword evidence="5 11" id="KW-0378">Hydrolase</keyword>
<dbReference type="GO" id="GO:0046872">
    <property type="term" value="F:metal ion binding"/>
    <property type="evidence" value="ECO:0007669"/>
    <property type="project" value="UniProtKB-KW"/>
</dbReference>
<dbReference type="Gene3D" id="3.40.390.10">
    <property type="entry name" value="Collagenase (Catalytic Domain)"/>
    <property type="match status" value="1"/>
</dbReference>
<dbReference type="Pfam" id="PF05649">
    <property type="entry name" value="Peptidase_M13_N"/>
    <property type="match status" value="1"/>
</dbReference>
<keyword evidence="8" id="KW-0812">Transmembrane</keyword>
<dbReference type="SUPFAM" id="SSF55486">
    <property type="entry name" value="Metalloproteases ('zincins'), catalytic domain"/>
    <property type="match status" value="1"/>
</dbReference>
<evidence type="ECO:0000256" key="6">
    <source>
        <dbReference type="ARBA" id="ARBA00022833"/>
    </source>
</evidence>
<dbReference type="PANTHER" id="PTHR11733:SF167">
    <property type="entry name" value="FI17812P1-RELATED"/>
    <property type="match status" value="1"/>
</dbReference>
<evidence type="ECO:0000313" key="12">
    <source>
        <dbReference type="Proteomes" id="UP000003711"/>
    </source>
</evidence>
<keyword evidence="6" id="KW-0862">Zinc</keyword>
<keyword evidence="8" id="KW-0472">Membrane</keyword>
<proteinExistence type="inferred from homology"/>
<dbReference type="EMBL" id="ACCH01000019">
    <property type="protein sequence ID" value="EEF92095.1"/>
    <property type="molecule type" value="Genomic_DNA"/>
</dbReference>
<evidence type="ECO:0000256" key="7">
    <source>
        <dbReference type="ARBA" id="ARBA00023049"/>
    </source>
</evidence>
<dbReference type="InterPro" id="IPR042089">
    <property type="entry name" value="Peptidase_M13_dom_2"/>
</dbReference>
<keyword evidence="8" id="KW-1133">Transmembrane helix</keyword>
<accession>E2N7J6</accession>
<dbReference type="CDD" id="cd08662">
    <property type="entry name" value="M13"/>
    <property type="match status" value="1"/>
</dbReference>
<dbReference type="HOGENOM" id="CLU_006187_7_2_10"/>
<comment type="caution">
    <text evidence="11">The sequence shown here is derived from an EMBL/GenBank/DDBJ whole genome shotgun (WGS) entry which is preliminary data.</text>
</comment>
<keyword evidence="4" id="KW-0479">Metal-binding</keyword>
<keyword evidence="7" id="KW-0482">Metalloprotease</keyword>
<dbReference type="InterPro" id="IPR018497">
    <property type="entry name" value="Peptidase_M13_C"/>
</dbReference>
<evidence type="ECO:0000256" key="4">
    <source>
        <dbReference type="ARBA" id="ARBA00022723"/>
    </source>
</evidence>
<dbReference type="EC" id="3.4.24.-" evidence="11"/>
<reference evidence="11 12" key="1">
    <citation type="submission" date="2008-12" db="EMBL/GenBank/DDBJ databases">
        <authorList>
            <person name="Fulton L."/>
            <person name="Clifton S."/>
            <person name="Fulton B."/>
            <person name="Xu J."/>
            <person name="Minx P."/>
            <person name="Pepin K.H."/>
            <person name="Johnson M."/>
            <person name="Bhonagiri V."/>
            <person name="Nash W.E."/>
            <person name="Mardis E.R."/>
            <person name="Wilson R.K."/>
        </authorList>
    </citation>
    <scope>NUCLEOTIDE SEQUENCE [LARGE SCALE GENOMIC DNA]</scope>
    <source>
        <strain evidence="11 12">DSM 14838</strain>
    </source>
</reference>
<dbReference type="PANTHER" id="PTHR11733">
    <property type="entry name" value="ZINC METALLOPROTEASE FAMILY M13 NEPRILYSIN-RELATED"/>
    <property type="match status" value="1"/>
</dbReference>
<dbReference type="GO" id="GO:0004222">
    <property type="term" value="F:metalloendopeptidase activity"/>
    <property type="evidence" value="ECO:0007669"/>
    <property type="project" value="InterPro"/>
</dbReference>
<comment type="similarity">
    <text evidence="2">Belongs to the peptidase M13 family.</text>
</comment>
<dbReference type="GO" id="GO:0016485">
    <property type="term" value="P:protein processing"/>
    <property type="evidence" value="ECO:0007669"/>
    <property type="project" value="TreeGrafter"/>
</dbReference>
<dbReference type="Proteomes" id="UP000003711">
    <property type="component" value="Unassembled WGS sequence"/>
</dbReference>
<dbReference type="MEROPS" id="M13.009"/>
<evidence type="ECO:0000259" key="9">
    <source>
        <dbReference type="Pfam" id="PF01431"/>
    </source>
</evidence>
<dbReference type="Pfam" id="PF01431">
    <property type="entry name" value="Peptidase_M13"/>
    <property type="match status" value="1"/>
</dbReference>
<sequence>MPSLPNWKQFGKNNKTYNIILYLMKVTHYLPLAAACLMMVGCGTGKQKAEMTAGIQLANLDTTALPGSSFYQYACGGWIESHPLSPEYSQYGSFTELAENNRKQIQGLIEELAATQHEAGSVAQKVGDLYKIVMDSVKLNKEGVAPIKADLEQIASLKDKEAVYALLADLRKQGIGAYLGLYVAADEMNSNENAVQLYQSGLSMGERDYYLATDPSTTAIRDAFRTHVQKMYQLAGFDEATAKKGMEVVMDVETRLAKAFRSRTELRDPHANYNKMSMEEVKKNYPTFNWDAYLSGLGLTDVKEIIVGQPASVAEAANILNTLPVDQQVLYLQWKLIDSAASALNDEMAQQNFDFYERTMSGTQEMQPRWKTAVSVVSSALGEAVGQMYVEKYFPAAAKERMISLVKNLQTSLGERINNLAWMSDETKLKAQEKLATFHVKIGYPDKWKDYSTLEIKDDSYWNNIKRANLWNYAEMVAKAGKPVDKDEWLMTPQTVNAYYNPTTNEICFPAGILQYPFFDMNADDAFNYGAIGVVIGHEMTHGFDDQGRQYDKDGNLKDWWTEEDAKNFEKRADVMVAFFDSIEVAPGVHANGRMTLGENIADHGGLQVSYQAFKKATAAAPLEVKDGFTPEQRFFLAYANVWANNTRPEAILQLTKIDVHSLGKWRVDAALPHIAAWYDAFGITEKDPMYVPVEERISIW</sequence>
<keyword evidence="3" id="KW-0645">Protease</keyword>
<evidence type="ECO:0000256" key="8">
    <source>
        <dbReference type="SAM" id="Phobius"/>
    </source>
</evidence>
<comment type="cofactor">
    <cofactor evidence="1">
        <name>Zn(2+)</name>
        <dbReference type="ChEBI" id="CHEBI:29105"/>
    </cofactor>
</comment>
<evidence type="ECO:0000256" key="3">
    <source>
        <dbReference type="ARBA" id="ARBA00022670"/>
    </source>
</evidence>
<evidence type="ECO:0000259" key="10">
    <source>
        <dbReference type="Pfam" id="PF05649"/>
    </source>
</evidence>
<dbReference type="InterPro" id="IPR008753">
    <property type="entry name" value="Peptidase_M13_N"/>
</dbReference>
<feature type="domain" description="Peptidase M13 N-terminal" evidence="10">
    <location>
        <begin position="66"/>
        <end position="445"/>
    </location>
</feature>
<dbReference type="InterPro" id="IPR000718">
    <property type="entry name" value="Peptidase_M13"/>
</dbReference>
<dbReference type="PROSITE" id="PS51885">
    <property type="entry name" value="NEPRILYSIN"/>
    <property type="match status" value="1"/>
</dbReference>
<organism evidence="11 12">
    <name type="scientific">Bacteroides cellulosilyticus DSM 14838</name>
    <dbReference type="NCBI Taxonomy" id="537012"/>
    <lineage>
        <taxon>Bacteria</taxon>
        <taxon>Pseudomonadati</taxon>
        <taxon>Bacteroidota</taxon>
        <taxon>Bacteroidia</taxon>
        <taxon>Bacteroidales</taxon>
        <taxon>Bacteroidaceae</taxon>
        <taxon>Bacteroides</taxon>
    </lineage>
</organism>
<evidence type="ECO:0000256" key="1">
    <source>
        <dbReference type="ARBA" id="ARBA00001947"/>
    </source>
</evidence>
<evidence type="ECO:0000256" key="5">
    <source>
        <dbReference type="ARBA" id="ARBA00022801"/>
    </source>
</evidence>
<protein>
    <submittedName>
        <fullName evidence="11">Peptidase family M13</fullName>
        <ecNumber evidence="11">3.4.24.-</ecNumber>
    </submittedName>
</protein>
<feature type="domain" description="Peptidase M13 C-terminal" evidence="9">
    <location>
        <begin position="497"/>
        <end position="696"/>
    </location>
</feature>
<dbReference type="AlphaFoldDB" id="E2N7J6"/>
<name>E2N7J6_9BACE</name>
<dbReference type="InterPro" id="IPR024079">
    <property type="entry name" value="MetalloPept_cat_dom_sf"/>
</dbReference>
<dbReference type="Gene3D" id="1.10.1380.10">
    <property type="entry name" value="Neutral endopeptidase , domain2"/>
    <property type="match status" value="1"/>
</dbReference>
<dbReference type="GO" id="GO:0005886">
    <property type="term" value="C:plasma membrane"/>
    <property type="evidence" value="ECO:0007669"/>
    <property type="project" value="TreeGrafter"/>
</dbReference>
<reference evidence="11 12" key="2">
    <citation type="submission" date="2009-01" db="EMBL/GenBank/DDBJ databases">
        <title>Draft genome sequence of Bacteroides cellulosilyticus (DSM 14838).</title>
        <authorList>
            <person name="Sudarsanam P."/>
            <person name="Ley R."/>
            <person name="Guruge J."/>
            <person name="Turnbaugh P.J."/>
            <person name="Mahowald M."/>
            <person name="Liep D."/>
            <person name="Gordon J."/>
        </authorList>
    </citation>
    <scope>NUCLEOTIDE SEQUENCE [LARGE SCALE GENOMIC DNA]</scope>
    <source>
        <strain evidence="11 12">DSM 14838</strain>
    </source>
</reference>
<dbReference type="PRINTS" id="PR00786">
    <property type="entry name" value="NEPRILYSIN"/>
</dbReference>
<evidence type="ECO:0000313" key="11">
    <source>
        <dbReference type="EMBL" id="EEF92095.1"/>
    </source>
</evidence>
<feature type="transmembrane region" description="Helical" evidence="8">
    <location>
        <begin position="20"/>
        <end position="41"/>
    </location>
</feature>
<gene>
    <name evidence="11" type="ORF">BACCELL_00239</name>
</gene>